<dbReference type="GO" id="GO:0030975">
    <property type="term" value="F:thiamine binding"/>
    <property type="evidence" value="ECO:0007669"/>
    <property type="project" value="TreeGrafter"/>
</dbReference>
<dbReference type="EMBL" id="NTHN01000232">
    <property type="protein sequence ID" value="PBD18452.1"/>
    <property type="molecule type" value="Genomic_DNA"/>
</dbReference>
<dbReference type="AlphaFoldDB" id="A0A2A3JTJ1"/>
<dbReference type="PANTHER" id="PTHR30006">
    <property type="entry name" value="THIAMINE-BINDING PERIPLASMIC PROTEIN-RELATED"/>
    <property type="match status" value="1"/>
</dbReference>
<evidence type="ECO:0000313" key="3">
    <source>
        <dbReference type="EMBL" id="PBD18452.1"/>
    </source>
</evidence>
<organism evidence="3">
    <name type="scientific">Alloyangia mangrovi</name>
    <dbReference type="NCBI Taxonomy" id="1779329"/>
    <lineage>
        <taxon>Bacteria</taxon>
        <taxon>Pseudomonadati</taxon>
        <taxon>Pseudomonadota</taxon>
        <taxon>Alphaproteobacteria</taxon>
        <taxon>Rhodobacterales</taxon>
        <taxon>Roseobacteraceae</taxon>
        <taxon>Alloyangia</taxon>
    </lineage>
</organism>
<dbReference type="Gene3D" id="3.40.190.10">
    <property type="entry name" value="Periplasmic binding protein-like II"/>
    <property type="match status" value="2"/>
</dbReference>
<dbReference type="SUPFAM" id="SSF53850">
    <property type="entry name" value="Periplasmic binding protein-like II"/>
    <property type="match status" value="1"/>
</dbReference>
<gene>
    <name evidence="3" type="ORF">CLG85_14595</name>
</gene>
<reference evidence="3" key="1">
    <citation type="submission" date="2017-09" db="EMBL/GenBank/DDBJ databases">
        <title>Yangia sp. SAOS 153D whole genome sequencing.</title>
        <authorList>
            <person name="Verma A."/>
            <person name="Krishnamurthi S."/>
        </authorList>
    </citation>
    <scope>NUCLEOTIDE SEQUENCE [LARGE SCALE GENOMIC DNA]</scope>
    <source>
        <strain evidence="3">SAOS 153D</strain>
    </source>
</reference>
<proteinExistence type="predicted"/>
<name>A0A2A3JTJ1_9RHOB</name>
<dbReference type="GO" id="GO:0015888">
    <property type="term" value="P:thiamine transport"/>
    <property type="evidence" value="ECO:0007669"/>
    <property type="project" value="TreeGrafter"/>
</dbReference>
<sequence length="351" mass="37894">MMTKKTPSLCLNRRHLMMGMAAGAASLAAPSISRAAGGRVVVGTWGGDYGRLLNENIEQPFLISNGWEVIQDQSGDPERRAKMAAERRLPRGSTDIQGLTGVNMYLVYEQGLTETVDYSKLKNGGNLLPAMKHDFGVGHIYSGMVAVYNPDMVEAPKSFADVFDPKWGDKMGIIDIQYQYTMLAAALAAGGGMSDVEPGKPLLTAARAAGARIYPTNEAFAQGLSNGEIGIGVMWKARVVQWQNAGIPVQSIAPTEGAIAYESGFVIPKNAPNMEGSYAYLDAMLEPAAQEAFAEDMGYNPTITNASVPGDLQKKIGFSEEEVANLKSPDYGYILENDAEMKGWWDKDFKA</sequence>
<evidence type="ECO:0000256" key="2">
    <source>
        <dbReference type="SAM" id="SignalP"/>
    </source>
</evidence>
<feature type="signal peptide" evidence="2">
    <location>
        <begin position="1"/>
        <end position="35"/>
    </location>
</feature>
<dbReference type="GO" id="GO:0030288">
    <property type="term" value="C:outer membrane-bounded periplasmic space"/>
    <property type="evidence" value="ECO:0007669"/>
    <property type="project" value="TreeGrafter"/>
</dbReference>
<dbReference type="OrthoDB" id="7817969at2"/>
<accession>A0A2A3JTJ1</accession>
<dbReference type="PANTHER" id="PTHR30006:SF2">
    <property type="entry name" value="ABC TRANSPORTER SUBSTRATE-BINDING PROTEIN"/>
    <property type="match status" value="1"/>
</dbReference>
<evidence type="ECO:0000256" key="1">
    <source>
        <dbReference type="ARBA" id="ARBA00022729"/>
    </source>
</evidence>
<dbReference type="GO" id="GO:0030976">
    <property type="term" value="F:thiamine pyrophosphate binding"/>
    <property type="evidence" value="ECO:0007669"/>
    <property type="project" value="TreeGrafter"/>
</dbReference>
<dbReference type="PROSITE" id="PS51318">
    <property type="entry name" value="TAT"/>
    <property type="match status" value="1"/>
</dbReference>
<protein>
    <submittedName>
        <fullName evidence="3">ABC transporter substrate-binding protein</fullName>
    </submittedName>
</protein>
<keyword evidence="1 2" id="KW-0732">Signal</keyword>
<feature type="chain" id="PRO_5013036908" evidence="2">
    <location>
        <begin position="36"/>
        <end position="351"/>
    </location>
</feature>
<dbReference type="InterPro" id="IPR006059">
    <property type="entry name" value="SBP"/>
</dbReference>
<dbReference type="InterPro" id="IPR006311">
    <property type="entry name" value="TAT_signal"/>
</dbReference>
<dbReference type="Pfam" id="PF13416">
    <property type="entry name" value="SBP_bac_8"/>
    <property type="match status" value="1"/>
</dbReference>
<comment type="caution">
    <text evidence="3">The sequence shown here is derived from an EMBL/GenBank/DDBJ whole genome shotgun (WGS) entry which is preliminary data.</text>
</comment>